<feature type="chain" id="PRO_5034172189" description="FAD-binding domain-containing protein" evidence="6">
    <location>
        <begin position="19"/>
        <end position="461"/>
    </location>
</feature>
<dbReference type="Pfam" id="PF01494">
    <property type="entry name" value="FAD_binding_3"/>
    <property type="match status" value="2"/>
</dbReference>
<sequence>MPLRIIVIGAGIAGLCAATSLRQAGHSVQIFEKSAFATETGAALLLAPNGARVLSSLGFSFEGARACRVHVWENCHGTTLERISCVDFDDAEERFGALVWAVHRVDLHQELLRLALGGCGAATLRLSSRVRKVYPESGIVELDDGSTHSADLVVAADGLHSIMRSMVTGGQALRTGLSAFRFLLPTSLMRQNPELSKLLDWKVPGASIIADTKDPVHERHMVWYDCQSGDVQNFVSIEYPPTHQLLKGDLADEKTAMLQEFAHFHPALIDIIRLAEDVKCWSLSIHDPLPTWVYGKTVLIGDAAHPMLPFGGQGSNQAIEDGGALGYLLNGADDLATLEQRLKIFETVRRNRASRVQTLSKVRAGKEKEIEQELRKYADGMDAVPTSFPERIAHDYGFDVLGKCAEALAVEKTRLPEPGQSQKVLAFANGLVGQETEGVPITQMNGVVQRDANYSFVPIGV</sequence>
<organism evidence="8 9">
    <name type="scientific">Heterodermia speciosa</name>
    <dbReference type="NCBI Taxonomy" id="116794"/>
    <lineage>
        <taxon>Eukaryota</taxon>
        <taxon>Fungi</taxon>
        <taxon>Dikarya</taxon>
        <taxon>Ascomycota</taxon>
        <taxon>Pezizomycotina</taxon>
        <taxon>Lecanoromycetes</taxon>
        <taxon>OSLEUM clade</taxon>
        <taxon>Lecanoromycetidae</taxon>
        <taxon>Caliciales</taxon>
        <taxon>Physciaceae</taxon>
        <taxon>Heterodermia</taxon>
    </lineage>
</organism>
<dbReference type="SUPFAM" id="SSF54373">
    <property type="entry name" value="FAD-linked reductases, C-terminal domain"/>
    <property type="match status" value="1"/>
</dbReference>
<evidence type="ECO:0000256" key="6">
    <source>
        <dbReference type="SAM" id="SignalP"/>
    </source>
</evidence>
<protein>
    <recommendedName>
        <fullName evidence="7">FAD-binding domain-containing protein</fullName>
    </recommendedName>
</protein>
<feature type="domain" description="FAD-binding" evidence="7">
    <location>
        <begin position="5"/>
        <end position="167"/>
    </location>
</feature>
<name>A0A8H3EVQ7_9LECA</name>
<evidence type="ECO:0000313" key="9">
    <source>
        <dbReference type="Proteomes" id="UP000664521"/>
    </source>
</evidence>
<dbReference type="PANTHER" id="PTHR13789">
    <property type="entry name" value="MONOOXYGENASE"/>
    <property type="match status" value="1"/>
</dbReference>
<dbReference type="GO" id="GO:0004497">
    <property type="term" value="F:monooxygenase activity"/>
    <property type="evidence" value="ECO:0007669"/>
    <property type="project" value="UniProtKB-KW"/>
</dbReference>
<dbReference type="InterPro" id="IPR050493">
    <property type="entry name" value="FAD-dep_Monooxygenase_BioMet"/>
</dbReference>
<keyword evidence="6" id="KW-0732">Signal</keyword>
<gene>
    <name evidence="8" type="ORF">HETSPECPRED_000961</name>
</gene>
<dbReference type="EMBL" id="CAJPDS010000011">
    <property type="protein sequence ID" value="CAF9912525.1"/>
    <property type="molecule type" value="Genomic_DNA"/>
</dbReference>
<evidence type="ECO:0000256" key="1">
    <source>
        <dbReference type="ARBA" id="ARBA00007992"/>
    </source>
</evidence>
<dbReference type="AlphaFoldDB" id="A0A8H3EVQ7"/>
<dbReference type="PANTHER" id="PTHR13789:SF215">
    <property type="entry name" value="FAD-BINDING DOMAIN-CONTAINING PROTEIN-RELATED"/>
    <property type="match status" value="1"/>
</dbReference>
<comment type="caution">
    <text evidence="8">The sequence shown here is derived from an EMBL/GenBank/DDBJ whole genome shotgun (WGS) entry which is preliminary data.</text>
</comment>
<keyword evidence="9" id="KW-1185">Reference proteome</keyword>
<evidence type="ECO:0000313" key="8">
    <source>
        <dbReference type="EMBL" id="CAF9912525.1"/>
    </source>
</evidence>
<dbReference type="SUPFAM" id="SSF51905">
    <property type="entry name" value="FAD/NAD(P)-binding domain"/>
    <property type="match status" value="1"/>
</dbReference>
<evidence type="ECO:0000256" key="3">
    <source>
        <dbReference type="ARBA" id="ARBA00022827"/>
    </source>
</evidence>
<evidence type="ECO:0000256" key="5">
    <source>
        <dbReference type="ARBA" id="ARBA00023033"/>
    </source>
</evidence>
<feature type="signal peptide" evidence="6">
    <location>
        <begin position="1"/>
        <end position="18"/>
    </location>
</feature>
<keyword evidence="4" id="KW-0560">Oxidoreductase</keyword>
<proteinExistence type="inferred from homology"/>
<dbReference type="Gene3D" id="3.50.50.60">
    <property type="entry name" value="FAD/NAD(P)-binding domain"/>
    <property type="match status" value="1"/>
</dbReference>
<dbReference type="InterPro" id="IPR036188">
    <property type="entry name" value="FAD/NAD-bd_sf"/>
</dbReference>
<evidence type="ECO:0000256" key="4">
    <source>
        <dbReference type="ARBA" id="ARBA00023002"/>
    </source>
</evidence>
<keyword evidence="2" id="KW-0285">Flavoprotein</keyword>
<dbReference type="GO" id="GO:0071949">
    <property type="term" value="F:FAD binding"/>
    <property type="evidence" value="ECO:0007669"/>
    <property type="project" value="InterPro"/>
</dbReference>
<dbReference type="PRINTS" id="PR00420">
    <property type="entry name" value="RNGMNOXGNASE"/>
</dbReference>
<dbReference type="Proteomes" id="UP000664521">
    <property type="component" value="Unassembled WGS sequence"/>
</dbReference>
<accession>A0A8H3EVQ7</accession>
<dbReference type="OrthoDB" id="9993796at2759"/>
<keyword evidence="5" id="KW-0503">Monooxygenase</keyword>
<feature type="domain" description="FAD-binding" evidence="7">
    <location>
        <begin position="291"/>
        <end position="356"/>
    </location>
</feature>
<reference evidence="8" key="1">
    <citation type="submission" date="2021-03" db="EMBL/GenBank/DDBJ databases">
        <authorList>
            <person name="Tagirdzhanova G."/>
        </authorList>
    </citation>
    <scope>NUCLEOTIDE SEQUENCE</scope>
</reference>
<dbReference type="InterPro" id="IPR002938">
    <property type="entry name" value="FAD-bd"/>
</dbReference>
<evidence type="ECO:0000256" key="2">
    <source>
        <dbReference type="ARBA" id="ARBA00022630"/>
    </source>
</evidence>
<comment type="similarity">
    <text evidence="1">Belongs to the paxM FAD-dependent monooxygenase family.</text>
</comment>
<evidence type="ECO:0000259" key="7">
    <source>
        <dbReference type="Pfam" id="PF01494"/>
    </source>
</evidence>
<keyword evidence="3" id="KW-0274">FAD</keyword>